<evidence type="ECO:0000313" key="10">
    <source>
        <dbReference type="Proteomes" id="UP001165393"/>
    </source>
</evidence>
<dbReference type="InterPro" id="IPR000241">
    <property type="entry name" value="RlmKL-like_Mtase"/>
</dbReference>
<evidence type="ECO:0000256" key="2">
    <source>
        <dbReference type="ARBA" id="ARBA00022552"/>
    </source>
</evidence>
<keyword evidence="10" id="KW-1185">Reference proteome</keyword>
<comment type="caution">
    <text evidence="9">The sequence shown here is derived from an EMBL/GenBank/DDBJ whole genome shotgun (WGS) entry which is preliminary data.</text>
</comment>
<evidence type="ECO:0000256" key="1">
    <source>
        <dbReference type="ARBA" id="ARBA00022490"/>
    </source>
</evidence>
<dbReference type="EC" id="2.1.1.264" evidence="6"/>
<protein>
    <recommendedName>
        <fullName evidence="6">Ribosomal RNA large subunit methyltransferase K/L</fullName>
    </recommendedName>
    <domain>
        <recommendedName>
            <fullName evidence="6">23S rRNA m2G2445 methyltransferase</fullName>
            <ecNumber evidence="6">2.1.1.173</ecNumber>
        </recommendedName>
        <alternativeName>
            <fullName evidence="6">rRNA (guanine-N(2)-)-methyltransferase RlmL</fullName>
        </alternativeName>
    </domain>
    <domain>
        <recommendedName>
            <fullName evidence="6">23S rRNA m7G2069 methyltransferase</fullName>
            <ecNumber evidence="6">2.1.1.264</ecNumber>
        </recommendedName>
        <alternativeName>
            <fullName evidence="6">rRNA (guanine-N(7)-)-methyltransferase RlmK</fullName>
        </alternativeName>
    </domain>
</protein>
<dbReference type="GO" id="GO:0070043">
    <property type="term" value="F:rRNA (guanine-N7-)-methyltransferase activity"/>
    <property type="evidence" value="ECO:0007669"/>
    <property type="project" value="UniProtKB-UniRule"/>
</dbReference>
<dbReference type="EC" id="2.1.1.173" evidence="6"/>
<comment type="catalytic activity">
    <reaction evidence="6">
        <text>guanosine(2069) in 23S rRNA + S-adenosyl-L-methionine = N(2)-methylguanosine(2069) in 23S rRNA + S-adenosyl-L-homocysteine + H(+)</text>
        <dbReference type="Rhea" id="RHEA:43772"/>
        <dbReference type="Rhea" id="RHEA-COMP:10688"/>
        <dbReference type="Rhea" id="RHEA-COMP:10689"/>
        <dbReference type="ChEBI" id="CHEBI:15378"/>
        <dbReference type="ChEBI" id="CHEBI:57856"/>
        <dbReference type="ChEBI" id="CHEBI:59789"/>
        <dbReference type="ChEBI" id="CHEBI:74269"/>
        <dbReference type="ChEBI" id="CHEBI:74481"/>
        <dbReference type="EC" id="2.1.1.264"/>
    </reaction>
</comment>
<dbReference type="Pfam" id="PF10672">
    <property type="entry name" value="Methyltrans_SAM"/>
    <property type="match status" value="1"/>
</dbReference>
<keyword evidence="3 6" id="KW-0489">Methyltransferase</keyword>
<dbReference type="Pfam" id="PF01170">
    <property type="entry name" value="UPF0020"/>
    <property type="match status" value="1"/>
</dbReference>
<dbReference type="PANTHER" id="PTHR47313:SF1">
    <property type="entry name" value="RIBOSOMAL RNA LARGE SUBUNIT METHYLTRANSFERASE K_L"/>
    <property type="match status" value="1"/>
</dbReference>
<dbReference type="HAMAP" id="MF_01858">
    <property type="entry name" value="23SrRNA_methyltr_KL"/>
    <property type="match status" value="1"/>
</dbReference>
<evidence type="ECO:0000313" key="9">
    <source>
        <dbReference type="EMBL" id="MCM2681169.1"/>
    </source>
</evidence>
<dbReference type="RefSeq" id="WP_251262653.1">
    <property type="nucleotide sequence ID" value="NZ_JAMQGP010000009.1"/>
</dbReference>
<dbReference type="CDD" id="cd11715">
    <property type="entry name" value="THUMP_AdoMetMT"/>
    <property type="match status" value="1"/>
</dbReference>
<comment type="subcellular location">
    <subcellularLocation>
        <location evidence="6">Cytoplasm</location>
    </subcellularLocation>
</comment>
<dbReference type="GO" id="GO:0003723">
    <property type="term" value="F:RNA binding"/>
    <property type="evidence" value="ECO:0007669"/>
    <property type="project" value="UniProtKB-UniRule"/>
</dbReference>
<dbReference type="InterPro" id="IPR017244">
    <property type="entry name" value="23SrRNA_methyltr_KL"/>
</dbReference>
<dbReference type="PROSITE" id="PS01261">
    <property type="entry name" value="UPF0020"/>
    <property type="match status" value="1"/>
</dbReference>
<dbReference type="EMBL" id="JAMQGP010000009">
    <property type="protein sequence ID" value="MCM2681169.1"/>
    <property type="molecule type" value="Genomic_DNA"/>
</dbReference>
<dbReference type="NCBIfam" id="NF008748">
    <property type="entry name" value="PRK11783.1"/>
    <property type="match status" value="1"/>
</dbReference>
<comment type="function">
    <text evidence="6">Specifically methylates the guanine in position 2445 (m2G2445) and the guanine in position 2069 (m7G2069) of 23S rRNA.</text>
</comment>
<dbReference type="PROSITE" id="PS51165">
    <property type="entry name" value="THUMP"/>
    <property type="match status" value="1"/>
</dbReference>
<dbReference type="SUPFAM" id="SSF53335">
    <property type="entry name" value="S-adenosyl-L-methionine-dependent methyltransferases"/>
    <property type="match status" value="2"/>
</dbReference>
<keyword evidence="4 6" id="KW-0808">Transferase</keyword>
<keyword evidence="7" id="KW-0694">RNA-binding</keyword>
<dbReference type="Pfam" id="PF02926">
    <property type="entry name" value="THUMP"/>
    <property type="match status" value="1"/>
</dbReference>
<dbReference type="SMART" id="SM00981">
    <property type="entry name" value="THUMP"/>
    <property type="match status" value="1"/>
</dbReference>
<evidence type="ECO:0000256" key="4">
    <source>
        <dbReference type="ARBA" id="ARBA00022679"/>
    </source>
</evidence>
<dbReference type="GO" id="GO:0052915">
    <property type="term" value="F:23S rRNA (guanine(2445)-N(2))-methyltransferase activity"/>
    <property type="evidence" value="ECO:0007669"/>
    <property type="project" value="UniProtKB-UniRule"/>
</dbReference>
<keyword evidence="2 6" id="KW-0698">rRNA processing</keyword>
<dbReference type="CDD" id="cd02440">
    <property type="entry name" value="AdoMet_MTases"/>
    <property type="match status" value="1"/>
</dbReference>
<evidence type="ECO:0000256" key="7">
    <source>
        <dbReference type="PROSITE-ProRule" id="PRU00529"/>
    </source>
</evidence>
<dbReference type="PROSITE" id="PS00092">
    <property type="entry name" value="N6_MTASE"/>
    <property type="match status" value="1"/>
</dbReference>
<name>A0AA41W8T3_9GAMM</name>
<dbReference type="InterPro" id="IPR054170">
    <property type="entry name" value="RlmL_1st"/>
</dbReference>
<dbReference type="InterPro" id="IPR029063">
    <property type="entry name" value="SAM-dependent_MTases_sf"/>
</dbReference>
<dbReference type="Gene3D" id="3.30.750.80">
    <property type="entry name" value="RNA methyltransferase domain (HRMD) like"/>
    <property type="match status" value="1"/>
</dbReference>
<sequence length="704" mass="78994">MHNLFATCNLGLEYPLELELIQHGASNVVSHQGGVAFQAELPALYRILLWSRVASRVLLVVAEGKAQTGEDIAQLAYEQDWTMLIRPTRPFTIEFVGSNRDIRNTGYGAQCVKDGISKLFADEGFARPHIDNRDPEAIIRARIGGSKLTLMLDLTGRSLHLRGYRTEAGAAPLREPLAAAMIIRSGWLEDTSVPLLDPMCGSGTLLIEAASMAAGIAPGIENPEFSVHRLPMHSEQIWQEALSEATVKSRRGLNQVDIEVSGQDQNPEVIIQARANARRAGVENLINFKQLSLADNPLTDGELGFIVCNPPYGERLGDEAEIVALYFQLGEKLRQNFNGHALLVTSADDYVPALKLRSDKTWQVMNGKLPCQLMQFSVKPSNREPSFSVTPNGSEFANRLKKNLQRIDKWAKKVPTDAYRVYDADLPEYNVAIDKYLDKLVIQEYAPPKSIDAEKAARRLLDVILIAPELTGINTANVFIKRRKSQSGSNQYEKVSTRNAWQVVHEYGLAFKVNLSDYLDTGLFLDHRVTRHEFAKLASGKRFLNLFCYTGSATVHAVNAGATHSVSVDMSKTYLEWARENLVINRLISPKHTFEHADVLKYLKHTHDKFDVVFCDPPTFSNSKRMKDTLDIQRDHIDLLTLVDGVLEPGGVVMFSNNNRRFKLDSTAIEAMGYTIKDWNRFTLPEDFKRNPNIHHCWLLEKNA</sequence>
<evidence type="ECO:0000256" key="3">
    <source>
        <dbReference type="ARBA" id="ARBA00022603"/>
    </source>
</evidence>
<dbReference type="Gene3D" id="3.40.50.150">
    <property type="entry name" value="Vaccinia Virus protein VP39"/>
    <property type="match status" value="2"/>
</dbReference>
<dbReference type="PANTHER" id="PTHR47313">
    <property type="entry name" value="RIBOSOMAL RNA LARGE SUBUNIT METHYLTRANSFERASE K/L"/>
    <property type="match status" value="1"/>
</dbReference>
<dbReference type="InterPro" id="IPR019614">
    <property type="entry name" value="SAM-dep_methyl-trfase"/>
</dbReference>
<accession>A0AA41W8T3</accession>
<evidence type="ECO:0000256" key="6">
    <source>
        <dbReference type="HAMAP-Rule" id="MF_01858"/>
    </source>
</evidence>
<dbReference type="AlphaFoldDB" id="A0AA41W8T3"/>
<feature type="domain" description="THUMP" evidence="8">
    <location>
        <begin position="43"/>
        <end position="154"/>
    </location>
</feature>
<evidence type="ECO:0000259" key="8">
    <source>
        <dbReference type="PROSITE" id="PS51165"/>
    </source>
</evidence>
<evidence type="ECO:0000256" key="5">
    <source>
        <dbReference type="ARBA" id="ARBA00022691"/>
    </source>
</evidence>
<gene>
    <name evidence="9" type="primary">rlmKL</name>
    <name evidence="6" type="synonym">rlmL</name>
    <name evidence="9" type="ORF">NAF29_16095</name>
</gene>
<comment type="catalytic activity">
    <reaction evidence="6">
        <text>guanosine(2445) in 23S rRNA + S-adenosyl-L-methionine = N(2)-methylguanosine(2445) in 23S rRNA + S-adenosyl-L-homocysteine + H(+)</text>
        <dbReference type="Rhea" id="RHEA:42740"/>
        <dbReference type="Rhea" id="RHEA-COMP:10215"/>
        <dbReference type="Rhea" id="RHEA-COMP:10216"/>
        <dbReference type="ChEBI" id="CHEBI:15378"/>
        <dbReference type="ChEBI" id="CHEBI:57856"/>
        <dbReference type="ChEBI" id="CHEBI:59789"/>
        <dbReference type="ChEBI" id="CHEBI:74269"/>
        <dbReference type="ChEBI" id="CHEBI:74481"/>
        <dbReference type="EC" id="2.1.1.173"/>
    </reaction>
</comment>
<dbReference type="Gene3D" id="3.30.2130.30">
    <property type="match status" value="1"/>
</dbReference>
<dbReference type="InterPro" id="IPR004114">
    <property type="entry name" value="THUMP_dom"/>
</dbReference>
<proteinExistence type="inferred from homology"/>
<dbReference type="InterPro" id="IPR053943">
    <property type="entry name" value="RlmKL-like_Mtase_CS"/>
</dbReference>
<dbReference type="GO" id="GO:0005737">
    <property type="term" value="C:cytoplasm"/>
    <property type="evidence" value="ECO:0007669"/>
    <property type="project" value="UniProtKB-SubCell"/>
</dbReference>
<dbReference type="Pfam" id="PF22020">
    <property type="entry name" value="RlmL_1st"/>
    <property type="match status" value="1"/>
</dbReference>
<dbReference type="Proteomes" id="UP001165393">
    <property type="component" value="Unassembled WGS sequence"/>
</dbReference>
<organism evidence="9 10">
    <name type="scientific">Echinimonas agarilytica</name>
    <dbReference type="NCBI Taxonomy" id="1215918"/>
    <lineage>
        <taxon>Bacteria</taxon>
        <taxon>Pseudomonadati</taxon>
        <taxon>Pseudomonadota</taxon>
        <taxon>Gammaproteobacteria</taxon>
        <taxon>Alteromonadales</taxon>
        <taxon>Echinimonadaceae</taxon>
        <taxon>Echinimonas</taxon>
    </lineage>
</organism>
<keyword evidence="1 6" id="KW-0963">Cytoplasm</keyword>
<dbReference type="InterPro" id="IPR002052">
    <property type="entry name" value="DNA_methylase_N6_adenine_CS"/>
</dbReference>
<reference evidence="9 10" key="1">
    <citation type="journal article" date="2013" name="Antonie Van Leeuwenhoek">
        <title>Echinimonas agarilytica gen. nov., sp. nov., a new gammaproteobacterium isolated from the sea urchin Strongylocentrotus intermedius.</title>
        <authorList>
            <person name="Nedashkovskaya O.I."/>
            <person name="Stenkova A.M."/>
            <person name="Zhukova N.V."/>
            <person name="Van Trappen S."/>
            <person name="Lee J.S."/>
            <person name="Kim S.B."/>
        </authorList>
    </citation>
    <scope>NUCLEOTIDE SEQUENCE [LARGE SCALE GENOMIC DNA]</scope>
    <source>
        <strain evidence="9 10">KMM 6351</strain>
    </source>
</reference>
<dbReference type="PIRSF" id="PIRSF037618">
    <property type="entry name" value="RNA_Mtase_bacteria_prd"/>
    <property type="match status" value="1"/>
</dbReference>
<comment type="similarity">
    <text evidence="6">Belongs to the methyltransferase superfamily. RlmKL family.</text>
</comment>
<keyword evidence="5 6" id="KW-0949">S-adenosyl-L-methionine</keyword>